<accession>S1NXE2</accession>
<protein>
    <submittedName>
        <fullName evidence="1">Uncharacterized protein</fullName>
    </submittedName>
</protein>
<reference evidence="1 2" key="1">
    <citation type="submission" date="2013-03" db="EMBL/GenBank/DDBJ databases">
        <title>The Genome Sequence of Enterococcus dispar ATCC_51266 (Illumina only assembly).</title>
        <authorList>
            <consortium name="The Broad Institute Genomics Platform"/>
            <consortium name="The Broad Institute Genome Sequencing Center for Infectious Disease"/>
            <person name="Earl A."/>
            <person name="Russ C."/>
            <person name="Gilmore M."/>
            <person name="Surin D."/>
            <person name="Walker B."/>
            <person name="Young S."/>
            <person name="Zeng Q."/>
            <person name="Gargeya S."/>
            <person name="Fitzgerald M."/>
            <person name="Haas B."/>
            <person name="Abouelleil A."/>
            <person name="Allen A.W."/>
            <person name="Alvarado L."/>
            <person name="Arachchi H.M."/>
            <person name="Berlin A.M."/>
            <person name="Chapman S.B."/>
            <person name="Gainer-Dewar J."/>
            <person name="Goldberg J."/>
            <person name="Griggs A."/>
            <person name="Gujja S."/>
            <person name="Hansen M."/>
            <person name="Howarth C."/>
            <person name="Imamovic A."/>
            <person name="Ireland A."/>
            <person name="Larimer J."/>
            <person name="McCowan C."/>
            <person name="Murphy C."/>
            <person name="Pearson M."/>
            <person name="Poon T.W."/>
            <person name="Priest M."/>
            <person name="Roberts A."/>
            <person name="Saif S."/>
            <person name="Shea T."/>
            <person name="Sisk P."/>
            <person name="Sykes S."/>
            <person name="Wortman J."/>
            <person name="Nusbaum C."/>
            <person name="Birren B."/>
        </authorList>
    </citation>
    <scope>NUCLEOTIDE SEQUENCE [LARGE SCALE GENOMIC DNA]</scope>
    <source>
        <strain evidence="1 2">ATCC 51266</strain>
    </source>
</reference>
<keyword evidence="2" id="KW-1185">Reference proteome</keyword>
<name>S1NXE2_9ENTE</name>
<organism evidence="1 2">
    <name type="scientific">Enterococcus dispar ATCC 51266</name>
    <dbReference type="NCBI Taxonomy" id="1139219"/>
    <lineage>
        <taxon>Bacteria</taxon>
        <taxon>Bacillati</taxon>
        <taxon>Bacillota</taxon>
        <taxon>Bacilli</taxon>
        <taxon>Lactobacillales</taxon>
        <taxon>Enterococcaceae</taxon>
        <taxon>Enterococcus</taxon>
    </lineage>
</organism>
<dbReference type="EMBL" id="AHYR01000004">
    <property type="protein sequence ID" value="EOT42733.1"/>
    <property type="molecule type" value="Genomic_DNA"/>
</dbReference>
<sequence>MVTIKKTLLILIVVSGTLLLHTTLLKTDEKPVVTSIDSQTKKRCRSNRSERYNP</sequence>
<evidence type="ECO:0000313" key="1">
    <source>
        <dbReference type="EMBL" id="EOT42733.1"/>
    </source>
</evidence>
<dbReference type="AlphaFoldDB" id="S1NXE2"/>
<proteinExistence type="predicted"/>
<dbReference type="Proteomes" id="UP000014127">
    <property type="component" value="Unassembled WGS sequence"/>
</dbReference>
<gene>
    <name evidence="1" type="ORF">OMK_01094</name>
</gene>
<evidence type="ECO:0000313" key="2">
    <source>
        <dbReference type="Proteomes" id="UP000014127"/>
    </source>
</evidence>
<comment type="caution">
    <text evidence="1">The sequence shown here is derived from an EMBL/GenBank/DDBJ whole genome shotgun (WGS) entry which is preliminary data.</text>
</comment>
<dbReference type="HOGENOM" id="CLU_3043062_0_0_9"/>